<keyword evidence="1" id="KW-1133">Transmembrane helix</keyword>
<keyword evidence="1" id="KW-0472">Membrane</keyword>
<sequence length="383" mass="42552">METTPSKPDSPQPPRRWRFRFSLRTLLIAMPILAVLLGWVGNEKRKHDRETGARESLTGKFQARWFVINGPDAYEPKSGLFPVAPYWLALGTPATTLPPFQPEDWETIGKLHSLQQLSLASYEGPADGPTFSQVSQIDRLTLRNGLLTPNDLQQINELPRLKELTLDADYLRTPAQNSGEPPLNEMAQLVVRPQSWPELTSITLLNIELTDEALDGLSQLPALHSLHAFGCDLNGRALDKLANASQLRILTYHPYNRDQTGKHVGTLPGRSVDQQTLALWGRMPRLYKLWLADMSLEGFGGAGGDLAGRWPSLGDLHLQEIELSATAVREIAAMPKLTELTLYACPVDPDAQETLDKLASRIQVKIESAAQGVRIVKKPRNMP</sequence>
<dbReference type="SUPFAM" id="SSF52058">
    <property type="entry name" value="L domain-like"/>
    <property type="match status" value="1"/>
</dbReference>
<comment type="caution">
    <text evidence="2">The sequence shown here is derived from an EMBL/GenBank/DDBJ whole genome shotgun (WGS) entry which is preliminary data.</text>
</comment>
<dbReference type="EMBL" id="PUHZ01000021">
    <property type="protein sequence ID" value="PQO44059.1"/>
    <property type="molecule type" value="Genomic_DNA"/>
</dbReference>
<proteinExistence type="predicted"/>
<dbReference type="InterPro" id="IPR032675">
    <property type="entry name" value="LRR_dom_sf"/>
</dbReference>
<evidence type="ECO:0000313" key="3">
    <source>
        <dbReference type="Proteomes" id="UP000237819"/>
    </source>
</evidence>
<evidence type="ECO:0000256" key="1">
    <source>
        <dbReference type="SAM" id="Phobius"/>
    </source>
</evidence>
<dbReference type="AlphaFoldDB" id="A0A2S8GHW5"/>
<dbReference type="RefSeq" id="WP_105337458.1">
    <property type="nucleotide sequence ID" value="NZ_PUHZ01000021.1"/>
</dbReference>
<evidence type="ECO:0000313" key="2">
    <source>
        <dbReference type="EMBL" id="PQO44059.1"/>
    </source>
</evidence>
<gene>
    <name evidence="2" type="ORF">C5Y93_21195</name>
</gene>
<organism evidence="2 3">
    <name type="scientific">Blastopirellula marina</name>
    <dbReference type="NCBI Taxonomy" id="124"/>
    <lineage>
        <taxon>Bacteria</taxon>
        <taxon>Pseudomonadati</taxon>
        <taxon>Planctomycetota</taxon>
        <taxon>Planctomycetia</taxon>
        <taxon>Pirellulales</taxon>
        <taxon>Pirellulaceae</taxon>
        <taxon>Blastopirellula</taxon>
    </lineage>
</organism>
<reference evidence="2 3" key="1">
    <citation type="submission" date="2018-02" db="EMBL/GenBank/DDBJ databases">
        <title>Comparative genomes isolates from brazilian mangrove.</title>
        <authorList>
            <person name="Araujo J.E."/>
            <person name="Taketani R.G."/>
            <person name="Silva M.C.P."/>
            <person name="Loureco M.V."/>
            <person name="Andreote F.D."/>
        </authorList>
    </citation>
    <scope>NUCLEOTIDE SEQUENCE [LARGE SCALE GENOMIC DNA]</scope>
    <source>
        <strain evidence="2 3">Nap-Phe MGV</strain>
    </source>
</reference>
<keyword evidence="1" id="KW-0812">Transmembrane</keyword>
<feature type="transmembrane region" description="Helical" evidence="1">
    <location>
        <begin position="21"/>
        <end position="41"/>
    </location>
</feature>
<protein>
    <recommendedName>
        <fullName evidence="4">Leucine Rich repeats (2 copies)</fullName>
    </recommendedName>
</protein>
<accession>A0A2S8GHW5</accession>
<name>A0A2S8GHW5_9BACT</name>
<dbReference type="Proteomes" id="UP000237819">
    <property type="component" value="Unassembled WGS sequence"/>
</dbReference>
<evidence type="ECO:0008006" key="4">
    <source>
        <dbReference type="Google" id="ProtNLM"/>
    </source>
</evidence>
<dbReference type="Gene3D" id="3.80.10.10">
    <property type="entry name" value="Ribonuclease Inhibitor"/>
    <property type="match status" value="1"/>
</dbReference>